<dbReference type="GO" id="GO:0003700">
    <property type="term" value="F:DNA-binding transcription factor activity"/>
    <property type="evidence" value="ECO:0007669"/>
    <property type="project" value="InterPro"/>
</dbReference>
<comment type="caution">
    <text evidence="7">The sequence shown here is derived from an EMBL/GenBank/DDBJ whole genome shotgun (WGS) entry which is preliminary data.</text>
</comment>
<dbReference type="PANTHER" id="PTHR30363">
    <property type="entry name" value="HTH-TYPE TRANSCRIPTIONAL REGULATOR SRLR-RELATED"/>
    <property type="match status" value="1"/>
</dbReference>
<dbReference type="Proteomes" id="UP001211987">
    <property type="component" value="Unassembled WGS sequence"/>
</dbReference>
<dbReference type="InterPro" id="IPR036388">
    <property type="entry name" value="WH-like_DNA-bd_sf"/>
</dbReference>
<dbReference type="InterPro" id="IPR036390">
    <property type="entry name" value="WH_DNA-bd_sf"/>
</dbReference>
<reference evidence="7" key="1">
    <citation type="submission" date="2023-01" db="EMBL/GenBank/DDBJ databases">
        <title>Human gut microbiome strain richness.</title>
        <authorList>
            <person name="Chen-Liaw A."/>
        </authorList>
    </citation>
    <scope>NUCLEOTIDE SEQUENCE</scope>
    <source>
        <strain evidence="7">1001217st2_G6_1001217B_191108</strain>
    </source>
</reference>
<keyword evidence="4" id="KW-0804">Transcription</keyword>
<evidence type="ECO:0000256" key="2">
    <source>
        <dbReference type="ARBA" id="ARBA00022491"/>
    </source>
</evidence>
<keyword evidence="7" id="KW-0238">DNA-binding</keyword>
<evidence type="ECO:0000256" key="1">
    <source>
        <dbReference type="ARBA" id="ARBA00021390"/>
    </source>
</evidence>
<dbReference type="InterPro" id="IPR037171">
    <property type="entry name" value="NagB/RpiA_transferase-like"/>
</dbReference>
<evidence type="ECO:0000259" key="6">
    <source>
        <dbReference type="PROSITE" id="PS51000"/>
    </source>
</evidence>
<keyword evidence="2" id="KW-0678">Repressor</keyword>
<proteinExistence type="predicted"/>
<protein>
    <recommendedName>
        <fullName evidence="1">Lactose phosphotransferase system repressor</fullName>
    </recommendedName>
</protein>
<dbReference type="Gene3D" id="3.40.50.1360">
    <property type="match status" value="1"/>
</dbReference>
<dbReference type="Gene3D" id="1.10.10.10">
    <property type="entry name" value="Winged helix-like DNA-binding domain superfamily/Winged helix DNA-binding domain"/>
    <property type="match status" value="1"/>
</dbReference>
<dbReference type="SMART" id="SM01134">
    <property type="entry name" value="DeoRC"/>
    <property type="match status" value="1"/>
</dbReference>
<keyword evidence="3" id="KW-0805">Transcription regulation</keyword>
<feature type="domain" description="HTH deoR-type" evidence="6">
    <location>
        <begin position="4"/>
        <end position="59"/>
    </location>
</feature>
<dbReference type="EMBL" id="JAQLKE010000010">
    <property type="protein sequence ID" value="MDB7083776.1"/>
    <property type="molecule type" value="Genomic_DNA"/>
</dbReference>
<dbReference type="PROSITE" id="PS51000">
    <property type="entry name" value="HTH_DEOR_2"/>
    <property type="match status" value="1"/>
</dbReference>
<dbReference type="SUPFAM" id="SSF100950">
    <property type="entry name" value="NagB/RpiA/CoA transferase-like"/>
    <property type="match status" value="1"/>
</dbReference>
<evidence type="ECO:0000256" key="5">
    <source>
        <dbReference type="ARBA" id="ARBA00024937"/>
    </source>
</evidence>
<sequence length="256" mass="28851">MMIASERFLRIVNTVNERGFISTKELSENLDVTETTIRRDCEELEKQGLLIRVHGGAKSIEQKTILSNKDEKQMSERITNNKEKDLVCKKAASFIRDGDCIFLDGGTSIVPMLKYIKGKNVKIVTHSTLIANGFNDFESELFMIGGKYIPEYNMSVGPITLSDLEKFNFDYAFLSCAGIDIDRKLVYTAEMDTMAVKQKAMDLAVKKYLLIDSSKLSVKGFCSFISSDDFDAVICNKDAHMNIDDIPVNYILTNED</sequence>
<dbReference type="InterPro" id="IPR014036">
    <property type="entry name" value="DeoR-like_C"/>
</dbReference>
<dbReference type="PANTHER" id="PTHR30363:SF4">
    <property type="entry name" value="GLYCEROL-3-PHOSPHATE REGULON REPRESSOR"/>
    <property type="match status" value="1"/>
</dbReference>
<evidence type="ECO:0000313" key="7">
    <source>
        <dbReference type="EMBL" id="MDB7083776.1"/>
    </source>
</evidence>
<name>A0AB35IJP4_9FIRM</name>
<evidence type="ECO:0000313" key="8">
    <source>
        <dbReference type="Proteomes" id="UP001211987"/>
    </source>
</evidence>
<evidence type="ECO:0000256" key="3">
    <source>
        <dbReference type="ARBA" id="ARBA00023015"/>
    </source>
</evidence>
<accession>A0AB35IJP4</accession>
<comment type="function">
    <text evidence="5">Repressor of the lactose catabolism operon. Galactose-6-phosphate is the inducer.</text>
</comment>
<dbReference type="Pfam" id="PF08220">
    <property type="entry name" value="HTH_DeoR"/>
    <property type="match status" value="1"/>
</dbReference>
<organism evidence="7 8">
    <name type="scientific">Thomasclavelia ramosa</name>
    <dbReference type="NCBI Taxonomy" id="1547"/>
    <lineage>
        <taxon>Bacteria</taxon>
        <taxon>Bacillati</taxon>
        <taxon>Bacillota</taxon>
        <taxon>Erysipelotrichia</taxon>
        <taxon>Erysipelotrichales</taxon>
        <taxon>Coprobacillaceae</taxon>
        <taxon>Thomasclavelia</taxon>
    </lineage>
</organism>
<dbReference type="InterPro" id="IPR050313">
    <property type="entry name" value="Carb_Metab_HTH_regulators"/>
</dbReference>
<evidence type="ECO:0000256" key="4">
    <source>
        <dbReference type="ARBA" id="ARBA00023163"/>
    </source>
</evidence>
<dbReference type="GO" id="GO:0003677">
    <property type="term" value="F:DNA binding"/>
    <property type="evidence" value="ECO:0007669"/>
    <property type="project" value="UniProtKB-KW"/>
</dbReference>
<dbReference type="SMART" id="SM00420">
    <property type="entry name" value="HTH_DEOR"/>
    <property type="match status" value="1"/>
</dbReference>
<dbReference type="AlphaFoldDB" id="A0AB35IJP4"/>
<gene>
    <name evidence="7" type="ORF">PM738_08185</name>
</gene>
<dbReference type="PRINTS" id="PR00037">
    <property type="entry name" value="HTHLACR"/>
</dbReference>
<dbReference type="RefSeq" id="WP_003535716.1">
    <property type="nucleotide sequence ID" value="NZ_BAABXX010000001.1"/>
</dbReference>
<dbReference type="Pfam" id="PF00455">
    <property type="entry name" value="DeoRC"/>
    <property type="match status" value="1"/>
</dbReference>
<dbReference type="SUPFAM" id="SSF46785">
    <property type="entry name" value="Winged helix' DNA-binding domain"/>
    <property type="match status" value="1"/>
</dbReference>
<dbReference type="InterPro" id="IPR001034">
    <property type="entry name" value="DeoR_HTH"/>
</dbReference>